<comment type="caution">
    <text evidence="2">The sequence shown here is derived from an EMBL/GenBank/DDBJ whole genome shotgun (WGS) entry which is preliminary data.</text>
</comment>
<dbReference type="Gene3D" id="3.30.70.270">
    <property type="match status" value="1"/>
</dbReference>
<dbReference type="SUPFAM" id="SSF56672">
    <property type="entry name" value="DNA/RNA polymerases"/>
    <property type="match status" value="1"/>
</dbReference>
<organism evidence="2 3">
    <name type="scientific">Mucuna pruriens</name>
    <name type="common">Velvet bean</name>
    <name type="synonym">Dolichos pruriens</name>
    <dbReference type="NCBI Taxonomy" id="157652"/>
    <lineage>
        <taxon>Eukaryota</taxon>
        <taxon>Viridiplantae</taxon>
        <taxon>Streptophyta</taxon>
        <taxon>Embryophyta</taxon>
        <taxon>Tracheophyta</taxon>
        <taxon>Spermatophyta</taxon>
        <taxon>Magnoliopsida</taxon>
        <taxon>eudicotyledons</taxon>
        <taxon>Gunneridae</taxon>
        <taxon>Pentapetalae</taxon>
        <taxon>rosids</taxon>
        <taxon>fabids</taxon>
        <taxon>Fabales</taxon>
        <taxon>Fabaceae</taxon>
        <taxon>Papilionoideae</taxon>
        <taxon>50 kb inversion clade</taxon>
        <taxon>NPAAA clade</taxon>
        <taxon>indigoferoid/millettioid clade</taxon>
        <taxon>Phaseoleae</taxon>
        <taxon>Mucuna</taxon>
    </lineage>
</organism>
<accession>A0A371EZX9</accession>
<evidence type="ECO:0000313" key="2">
    <source>
        <dbReference type="EMBL" id="RDX71581.1"/>
    </source>
</evidence>
<dbReference type="InterPro" id="IPR041577">
    <property type="entry name" value="RT_RNaseH_2"/>
</dbReference>
<dbReference type="InterPro" id="IPR043128">
    <property type="entry name" value="Rev_trsase/Diguanyl_cyclase"/>
</dbReference>
<reference evidence="2" key="1">
    <citation type="submission" date="2018-05" db="EMBL/GenBank/DDBJ databases">
        <title>Draft genome of Mucuna pruriens seed.</title>
        <authorList>
            <person name="Nnadi N.E."/>
            <person name="Vos R."/>
            <person name="Hasami M.H."/>
            <person name="Devisetty U.K."/>
            <person name="Aguiy J.C."/>
        </authorList>
    </citation>
    <scope>NUCLEOTIDE SEQUENCE [LARGE SCALE GENOMIC DNA]</scope>
    <source>
        <strain evidence="2">JCA_2017</strain>
    </source>
</reference>
<keyword evidence="3" id="KW-1185">Reference proteome</keyword>
<gene>
    <name evidence="2" type="primary">pol</name>
    <name evidence="2" type="ORF">CR513_49052</name>
</gene>
<dbReference type="Pfam" id="PF17919">
    <property type="entry name" value="RT_RNaseH_2"/>
    <property type="match status" value="1"/>
</dbReference>
<evidence type="ECO:0000259" key="1">
    <source>
        <dbReference type="Pfam" id="PF17919"/>
    </source>
</evidence>
<dbReference type="InterPro" id="IPR043502">
    <property type="entry name" value="DNA/RNA_pol_sf"/>
</dbReference>
<feature type="non-terminal residue" evidence="2">
    <location>
        <position position="1"/>
    </location>
</feature>
<dbReference type="PANTHER" id="PTHR35046:SF9">
    <property type="entry name" value="RNA-DIRECTED DNA POLYMERASE"/>
    <property type="match status" value="1"/>
</dbReference>
<dbReference type="PANTHER" id="PTHR35046">
    <property type="entry name" value="ZINC KNUCKLE (CCHC-TYPE) FAMILY PROTEIN"/>
    <property type="match status" value="1"/>
</dbReference>
<name>A0A371EZX9_MUCPR</name>
<feature type="domain" description="Reverse transcriptase/retrotransposon-derived protein RNase H-like" evidence="1">
    <location>
        <begin position="30"/>
        <end position="110"/>
    </location>
</feature>
<dbReference type="AlphaFoldDB" id="A0A371EZX9"/>
<sequence length="244" mass="29066">MGEVRSFHRLASFYRSPLNEIVKKKCWFKWEESQERAFQSLKERLTQAPILALPKFSKSFELECDASNVSIRIVLLQERHTIAYSIYDQKLYAFGRDLHTWKHYLLPKDFVIHSDHEALKHLRRQGMLRIEFLEKFPYVIKHKQGKMIIVVDALSRRHALISMLETKLLGLDCIKELYEKDIDFCESFPMYVHSAFGDFFRHNGFLFKGKRLYVPMSSIRKLLMKEAHKGGHWITLENLRLLKF</sequence>
<evidence type="ECO:0000313" key="3">
    <source>
        <dbReference type="Proteomes" id="UP000257109"/>
    </source>
</evidence>
<dbReference type="Proteomes" id="UP000257109">
    <property type="component" value="Unassembled WGS sequence"/>
</dbReference>
<dbReference type="OrthoDB" id="407598at2759"/>
<dbReference type="EMBL" id="QJKJ01011273">
    <property type="protein sequence ID" value="RDX71581.1"/>
    <property type="molecule type" value="Genomic_DNA"/>
</dbReference>
<proteinExistence type="predicted"/>
<protein>
    <submittedName>
        <fullName evidence="2">Retrovirus-related Pol polyprotein from transposon 17.6</fullName>
    </submittedName>
</protein>